<evidence type="ECO:0000256" key="5">
    <source>
        <dbReference type="ARBA" id="ARBA00023242"/>
    </source>
</evidence>
<organism evidence="7 8">
    <name type="scientific">Thelonectria olida</name>
    <dbReference type="NCBI Taxonomy" id="1576542"/>
    <lineage>
        <taxon>Eukaryota</taxon>
        <taxon>Fungi</taxon>
        <taxon>Dikarya</taxon>
        <taxon>Ascomycota</taxon>
        <taxon>Pezizomycotina</taxon>
        <taxon>Sordariomycetes</taxon>
        <taxon>Hypocreomycetidae</taxon>
        <taxon>Hypocreales</taxon>
        <taxon>Nectriaceae</taxon>
        <taxon>Thelonectria</taxon>
    </lineage>
</organism>
<proteinExistence type="predicted"/>
<keyword evidence="2" id="KW-0862">Zinc</keyword>
<keyword evidence="5" id="KW-0539">Nucleus</keyword>
<evidence type="ECO:0000256" key="4">
    <source>
        <dbReference type="ARBA" id="ARBA00023163"/>
    </source>
</evidence>
<evidence type="ECO:0000256" key="6">
    <source>
        <dbReference type="SAM" id="MobiDB-lite"/>
    </source>
</evidence>
<dbReference type="OrthoDB" id="5088499at2759"/>
<evidence type="ECO:0000256" key="3">
    <source>
        <dbReference type="ARBA" id="ARBA00023015"/>
    </source>
</evidence>
<name>A0A9P8WFW3_9HYPO</name>
<evidence type="ECO:0000256" key="2">
    <source>
        <dbReference type="ARBA" id="ARBA00022833"/>
    </source>
</evidence>
<dbReference type="PANTHER" id="PTHR47660:SF2">
    <property type="entry name" value="TRANSCRIPTION FACTOR WITH C2H2 AND ZN(2)-CYS(6) DNA BINDING DOMAIN (EUROFUNG)"/>
    <property type="match status" value="1"/>
</dbReference>
<feature type="compositionally biased region" description="Basic residues" evidence="6">
    <location>
        <begin position="39"/>
        <end position="50"/>
    </location>
</feature>
<evidence type="ECO:0000256" key="1">
    <source>
        <dbReference type="ARBA" id="ARBA00022723"/>
    </source>
</evidence>
<dbReference type="EMBL" id="JAGPYM010000002">
    <property type="protein sequence ID" value="KAH6898079.1"/>
    <property type="molecule type" value="Genomic_DNA"/>
</dbReference>
<keyword evidence="1" id="KW-0479">Metal-binding</keyword>
<protein>
    <recommendedName>
        <fullName evidence="9">Transcription factor domain-containing protein</fullName>
    </recommendedName>
</protein>
<evidence type="ECO:0000313" key="7">
    <source>
        <dbReference type="EMBL" id="KAH6898079.1"/>
    </source>
</evidence>
<dbReference type="PANTHER" id="PTHR47660">
    <property type="entry name" value="TRANSCRIPTION FACTOR WITH C2H2 AND ZN(2)-CYS(6) DNA BINDING DOMAIN (EUROFUNG)-RELATED-RELATED"/>
    <property type="match status" value="1"/>
</dbReference>
<evidence type="ECO:0000313" key="8">
    <source>
        <dbReference type="Proteomes" id="UP000777438"/>
    </source>
</evidence>
<sequence>MAPQTINLDRTFINVYDDPAEGRDARRTRVRSAVMSDYHKRRKRSRRGHQVCHDQSSTQVPNLPESEQGGQEPLAPTIPNELCNRLHDPSPSPLLTQLEPRSVALFQQKTWGSCENARTSTFLIRFLCGQTRKATQDMSCVSFIHRQLKNADTQVEQRPNSLKICEENLRNFENRAMSAVTFWERVHKEQHRIYAEHQEFSKWELLSASQAVMLYILQWLRNGPMLTKFSCGNIALLFTLGKVFLTLRQRHLHFDPSDSTERPTDDWQNWVYQESSLRTANMYFILTIVLTMNFGLSCDWQVQDMPLPASKVLWEARDDLSWERSLSSTCDRARGPSFGDLLGARNSNGILDKVSHWEEGVDEMGLICAMAGRLLLE</sequence>
<dbReference type="Proteomes" id="UP000777438">
    <property type="component" value="Unassembled WGS sequence"/>
</dbReference>
<reference evidence="7 8" key="1">
    <citation type="journal article" date="2021" name="Nat. Commun.">
        <title>Genetic determinants of endophytism in the Arabidopsis root mycobiome.</title>
        <authorList>
            <person name="Mesny F."/>
            <person name="Miyauchi S."/>
            <person name="Thiergart T."/>
            <person name="Pickel B."/>
            <person name="Atanasova L."/>
            <person name="Karlsson M."/>
            <person name="Huettel B."/>
            <person name="Barry K.W."/>
            <person name="Haridas S."/>
            <person name="Chen C."/>
            <person name="Bauer D."/>
            <person name="Andreopoulos W."/>
            <person name="Pangilinan J."/>
            <person name="LaButti K."/>
            <person name="Riley R."/>
            <person name="Lipzen A."/>
            <person name="Clum A."/>
            <person name="Drula E."/>
            <person name="Henrissat B."/>
            <person name="Kohler A."/>
            <person name="Grigoriev I.V."/>
            <person name="Martin F.M."/>
            <person name="Hacquard S."/>
        </authorList>
    </citation>
    <scope>NUCLEOTIDE SEQUENCE [LARGE SCALE GENOMIC DNA]</scope>
    <source>
        <strain evidence="7 8">MPI-CAGE-CH-0241</strain>
    </source>
</reference>
<accession>A0A9P8WFW3</accession>
<dbReference type="AlphaFoldDB" id="A0A9P8WFW3"/>
<keyword evidence="8" id="KW-1185">Reference proteome</keyword>
<gene>
    <name evidence="7" type="ORF">B0T10DRAFT_543111</name>
</gene>
<feature type="region of interest" description="Disordered" evidence="6">
    <location>
        <begin position="35"/>
        <end position="95"/>
    </location>
</feature>
<keyword evidence="4" id="KW-0804">Transcription</keyword>
<evidence type="ECO:0008006" key="9">
    <source>
        <dbReference type="Google" id="ProtNLM"/>
    </source>
</evidence>
<dbReference type="GO" id="GO:0046872">
    <property type="term" value="F:metal ion binding"/>
    <property type="evidence" value="ECO:0007669"/>
    <property type="project" value="UniProtKB-KW"/>
</dbReference>
<keyword evidence="3" id="KW-0805">Transcription regulation</keyword>
<comment type="caution">
    <text evidence="7">The sequence shown here is derived from an EMBL/GenBank/DDBJ whole genome shotgun (WGS) entry which is preliminary data.</text>
</comment>